<dbReference type="AlphaFoldDB" id="A0A917G2L5"/>
<gene>
    <name evidence="3" type="ORF">GCM10010916_40530</name>
</gene>
<proteinExistence type="predicted"/>
<dbReference type="InterPro" id="IPR029787">
    <property type="entry name" value="Nucleotide_cyclase"/>
</dbReference>
<organism evidence="3 4">
    <name type="scientific">Paenibacillus abyssi</name>
    <dbReference type="NCBI Taxonomy" id="1340531"/>
    <lineage>
        <taxon>Bacteria</taxon>
        <taxon>Bacillati</taxon>
        <taxon>Bacillota</taxon>
        <taxon>Bacilli</taxon>
        <taxon>Bacillales</taxon>
        <taxon>Paenibacillaceae</taxon>
        <taxon>Paenibacillus</taxon>
    </lineage>
</organism>
<dbReference type="InterPro" id="IPR052155">
    <property type="entry name" value="Biofilm_reg_signaling"/>
</dbReference>
<evidence type="ECO:0000313" key="3">
    <source>
        <dbReference type="EMBL" id="GGG19593.1"/>
    </source>
</evidence>
<dbReference type="EMBL" id="BMGR01000015">
    <property type="protein sequence ID" value="GGG19593.1"/>
    <property type="molecule type" value="Genomic_DNA"/>
</dbReference>
<evidence type="ECO:0000259" key="1">
    <source>
        <dbReference type="PROSITE" id="PS50883"/>
    </source>
</evidence>
<dbReference type="NCBIfam" id="TIGR00254">
    <property type="entry name" value="GGDEF"/>
    <property type="match status" value="1"/>
</dbReference>
<evidence type="ECO:0008006" key="5">
    <source>
        <dbReference type="Google" id="ProtNLM"/>
    </source>
</evidence>
<dbReference type="SMART" id="SM00267">
    <property type="entry name" value="GGDEF"/>
    <property type="match status" value="1"/>
</dbReference>
<dbReference type="SMART" id="SM00052">
    <property type="entry name" value="EAL"/>
    <property type="match status" value="1"/>
</dbReference>
<accession>A0A917G2L5</accession>
<dbReference type="InterPro" id="IPR043128">
    <property type="entry name" value="Rev_trsase/Diguanyl_cyclase"/>
</dbReference>
<dbReference type="Gene3D" id="3.30.70.270">
    <property type="match status" value="1"/>
</dbReference>
<dbReference type="FunFam" id="3.20.20.450:FF:000001">
    <property type="entry name" value="Cyclic di-GMP phosphodiesterase yahA"/>
    <property type="match status" value="1"/>
</dbReference>
<dbReference type="Pfam" id="PF00563">
    <property type="entry name" value="EAL"/>
    <property type="match status" value="1"/>
</dbReference>
<name>A0A917G2L5_9BACL</name>
<dbReference type="InterPro" id="IPR001633">
    <property type="entry name" value="EAL_dom"/>
</dbReference>
<evidence type="ECO:0000313" key="4">
    <source>
        <dbReference type="Proteomes" id="UP000644756"/>
    </source>
</evidence>
<dbReference type="Pfam" id="PF00990">
    <property type="entry name" value="GGDEF"/>
    <property type="match status" value="1"/>
</dbReference>
<dbReference type="Proteomes" id="UP000644756">
    <property type="component" value="Unassembled WGS sequence"/>
</dbReference>
<reference evidence="3" key="1">
    <citation type="journal article" date="2014" name="Int. J. Syst. Evol. Microbiol.">
        <title>Complete genome sequence of Corynebacterium casei LMG S-19264T (=DSM 44701T), isolated from a smear-ripened cheese.</title>
        <authorList>
            <consortium name="US DOE Joint Genome Institute (JGI-PGF)"/>
            <person name="Walter F."/>
            <person name="Albersmeier A."/>
            <person name="Kalinowski J."/>
            <person name="Ruckert C."/>
        </authorList>
    </citation>
    <scope>NUCLEOTIDE SEQUENCE</scope>
    <source>
        <strain evidence="3">CGMCC 1.12987</strain>
    </source>
</reference>
<comment type="caution">
    <text evidence="3">The sequence shown here is derived from an EMBL/GenBank/DDBJ whole genome shotgun (WGS) entry which is preliminary data.</text>
</comment>
<reference evidence="3" key="2">
    <citation type="submission" date="2020-09" db="EMBL/GenBank/DDBJ databases">
        <authorList>
            <person name="Sun Q."/>
            <person name="Zhou Y."/>
        </authorList>
    </citation>
    <scope>NUCLEOTIDE SEQUENCE</scope>
    <source>
        <strain evidence="3">CGMCC 1.12987</strain>
    </source>
</reference>
<protein>
    <recommendedName>
        <fullName evidence="5">Diguanylate cyclase</fullName>
    </recommendedName>
</protein>
<dbReference type="PANTHER" id="PTHR44757">
    <property type="entry name" value="DIGUANYLATE CYCLASE DGCP"/>
    <property type="match status" value="1"/>
</dbReference>
<feature type="domain" description="GGDEF" evidence="2">
    <location>
        <begin position="33"/>
        <end position="164"/>
    </location>
</feature>
<dbReference type="Gene3D" id="3.20.20.450">
    <property type="entry name" value="EAL domain"/>
    <property type="match status" value="1"/>
</dbReference>
<dbReference type="PROSITE" id="PS50887">
    <property type="entry name" value="GGDEF"/>
    <property type="match status" value="1"/>
</dbReference>
<sequence>MESREPRVISYKELSDSLTVAMERIQNGSNQEQQFAIFLLDIDRFNQINLSLGHAYGDLLLQQVELRLSSVTDEMAVYRIGDDEFAFLIRFDQFEDLVSISEQIQQLFRLSFWLQDIECMVSASIGIDVISSGERGLECSIQRVGIALLTAKRNGKNRVCFYDDSLSSMPIDRLRMETELCKAIATEQLVLYYQPRLELASGKIICLEALVRWNHPVQGIIPPAEFIPLAEETGLIVELGNWVLRSACEQKKRWQEAGIIGAQIAVNISPVQFQDLSFADNVKQIIEQSELVPDFLELEITESSIMHDMDKTVAILERLSAIGISISIDDFGIGYSSLNYLKHFPIQCLKIDRSFVKNIHNDQSDLAITHAIINLGHSLNLQIVAEGVEEVSQLEILKETKCTTIQGYLLSPPISADELEALFLSDRLVC</sequence>
<dbReference type="RefSeq" id="WP_188532890.1">
    <property type="nucleotide sequence ID" value="NZ_BMGR01000015.1"/>
</dbReference>
<feature type="domain" description="EAL" evidence="1">
    <location>
        <begin position="173"/>
        <end position="427"/>
    </location>
</feature>
<dbReference type="InterPro" id="IPR000160">
    <property type="entry name" value="GGDEF_dom"/>
</dbReference>
<dbReference type="SUPFAM" id="SSF141868">
    <property type="entry name" value="EAL domain-like"/>
    <property type="match status" value="1"/>
</dbReference>
<keyword evidence="4" id="KW-1185">Reference proteome</keyword>
<dbReference type="CDD" id="cd01948">
    <property type="entry name" value="EAL"/>
    <property type="match status" value="1"/>
</dbReference>
<evidence type="ECO:0000259" key="2">
    <source>
        <dbReference type="PROSITE" id="PS50887"/>
    </source>
</evidence>
<dbReference type="SUPFAM" id="SSF55073">
    <property type="entry name" value="Nucleotide cyclase"/>
    <property type="match status" value="1"/>
</dbReference>
<dbReference type="CDD" id="cd01949">
    <property type="entry name" value="GGDEF"/>
    <property type="match status" value="1"/>
</dbReference>
<dbReference type="InterPro" id="IPR035919">
    <property type="entry name" value="EAL_sf"/>
</dbReference>
<dbReference type="PROSITE" id="PS50883">
    <property type="entry name" value="EAL"/>
    <property type="match status" value="1"/>
</dbReference>
<dbReference type="PANTHER" id="PTHR44757:SF2">
    <property type="entry name" value="BIOFILM ARCHITECTURE MAINTENANCE PROTEIN MBAA"/>
    <property type="match status" value="1"/>
</dbReference>